<evidence type="ECO:0000256" key="2">
    <source>
        <dbReference type="ARBA" id="ARBA00022642"/>
    </source>
</evidence>
<dbReference type="EMBL" id="VCYH01000010">
    <property type="protein sequence ID" value="MDN7025783.1"/>
    <property type="molecule type" value="Genomic_DNA"/>
</dbReference>
<evidence type="ECO:0000313" key="9">
    <source>
        <dbReference type="EMBL" id="MDN7025783.1"/>
    </source>
</evidence>
<comment type="similarity">
    <text evidence="1">Belongs to the isochorismatase family.</text>
</comment>
<comment type="pathway">
    <text evidence="5">Cofactor biosynthesis; nicotinate biosynthesis; nicotinate from nicotinamide: step 1/1.</text>
</comment>
<evidence type="ECO:0000259" key="8">
    <source>
        <dbReference type="Pfam" id="PF00857"/>
    </source>
</evidence>
<evidence type="ECO:0000256" key="5">
    <source>
        <dbReference type="ARBA" id="ARBA00037900"/>
    </source>
</evidence>
<organism evidence="9 10">
    <name type="scientific">Methanoculleus frigidifontis</name>
    <dbReference type="NCBI Taxonomy" id="2584085"/>
    <lineage>
        <taxon>Archaea</taxon>
        <taxon>Methanobacteriati</taxon>
        <taxon>Methanobacteriota</taxon>
        <taxon>Stenosarchaea group</taxon>
        <taxon>Methanomicrobia</taxon>
        <taxon>Methanomicrobiales</taxon>
        <taxon>Methanomicrobiaceae</taxon>
        <taxon>Methanoculleus</taxon>
    </lineage>
</organism>
<reference evidence="9" key="1">
    <citation type="submission" date="2019-05" db="EMBL/GenBank/DDBJ databases">
        <title>Methanoculleus sp. FWC-SCC1, a methanogenic archaeon isolated from deep marine cold seep.</title>
        <authorList>
            <person name="Chen Y.-W."/>
            <person name="Chen S.-C."/>
            <person name="Teng N.-H."/>
            <person name="Lai M.-C."/>
        </authorList>
    </citation>
    <scope>NUCLEOTIDE SEQUENCE</scope>
    <source>
        <strain evidence="9">FWC-SCC1</strain>
    </source>
</reference>
<evidence type="ECO:0000256" key="4">
    <source>
        <dbReference type="ARBA" id="ARBA00022801"/>
    </source>
</evidence>
<dbReference type="Pfam" id="PF00857">
    <property type="entry name" value="Isochorismatase"/>
    <property type="match status" value="1"/>
</dbReference>
<evidence type="ECO:0000256" key="1">
    <source>
        <dbReference type="ARBA" id="ARBA00006336"/>
    </source>
</evidence>
<keyword evidence="3" id="KW-0479">Metal-binding</keyword>
<evidence type="ECO:0000313" key="10">
    <source>
        <dbReference type="Proteomes" id="UP001168338"/>
    </source>
</evidence>
<dbReference type="PANTHER" id="PTHR11080">
    <property type="entry name" value="PYRAZINAMIDASE/NICOTINAMIDASE"/>
    <property type="match status" value="1"/>
</dbReference>
<dbReference type="SUPFAM" id="SSF52499">
    <property type="entry name" value="Isochorismatase-like hydrolases"/>
    <property type="match status" value="1"/>
</dbReference>
<evidence type="ECO:0000256" key="6">
    <source>
        <dbReference type="ARBA" id="ARBA00039017"/>
    </source>
</evidence>
<proteinExistence type="inferred from homology"/>
<feature type="domain" description="Isochorismatase-like" evidence="8">
    <location>
        <begin position="9"/>
        <end position="112"/>
    </location>
</feature>
<dbReference type="EC" id="3.5.1.19" evidence="6"/>
<accession>A0ABT8MCW6</accession>
<gene>
    <name evidence="9" type="ORF">FGU65_12985</name>
</gene>
<dbReference type="Proteomes" id="UP001168338">
    <property type="component" value="Unassembled WGS sequence"/>
</dbReference>
<dbReference type="InterPro" id="IPR036380">
    <property type="entry name" value="Isochorismatase-like_sf"/>
</dbReference>
<dbReference type="Gene3D" id="3.40.50.850">
    <property type="entry name" value="Isochorismatase-like"/>
    <property type="match status" value="1"/>
</dbReference>
<evidence type="ECO:0000256" key="3">
    <source>
        <dbReference type="ARBA" id="ARBA00022723"/>
    </source>
</evidence>
<keyword evidence="2" id="KW-0662">Pyridine nucleotide biosynthesis</keyword>
<dbReference type="InterPro" id="IPR052347">
    <property type="entry name" value="Isochorismatase_Nicotinamidase"/>
</dbReference>
<comment type="caution">
    <text evidence="9">The sequence shown here is derived from an EMBL/GenBank/DDBJ whole genome shotgun (WGS) entry which is preliminary data.</text>
</comment>
<sequence>MQRVRLLAIGDMQNGFTREDGNLAIPGAEEILGLTNDFLRRVDGFFDYTLIVQDTHFAEEYGRSEESRTFPLHCEYGTADWELSVDVSGLPNKHYLTKNQYDMWSRSGLHEISFDDPKRKIAYENLFHVVDDPHEPRARTTRDGFLAMLQQAGSGAAIDVTLIGVAADYCNRYAMEGWLARGARVTILQDLTKGIEKETPQVLAEERYRDYTPGRLRAVDSAEYAWE</sequence>
<keyword evidence="4" id="KW-0378">Hydrolase</keyword>
<dbReference type="InterPro" id="IPR000868">
    <property type="entry name" value="Isochorismatase-like_dom"/>
</dbReference>
<keyword evidence="10" id="KW-1185">Reference proteome</keyword>
<protein>
    <recommendedName>
        <fullName evidence="6">nicotinamidase</fullName>
        <ecNumber evidence="6">3.5.1.19</ecNumber>
    </recommendedName>
    <alternativeName>
        <fullName evidence="7">Nicotinamide deamidase</fullName>
    </alternativeName>
</protein>
<dbReference type="PANTHER" id="PTHR11080:SF2">
    <property type="entry name" value="LD05707P"/>
    <property type="match status" value="1"/>
</dbReference>
<evidence type="ECO:0000256" key="7">
    <source>
        <dbReference type="ARBA" id="ARBA00043224"/>
    </source>
</evidence>
<name>A0ABT8MCW6_9EURY</name>
<dbReference type="RefSeq" id="WP_301664974.1">
    <property type="nucleotide sequence ID" value="NZ_VCYH01000010.1"/>
</dbReference>